<name>A0A1H1UED9_9ACTN</name>
<sequence length="268" mass="27907">MTPHPSPATIARYADRHAILDEVTVWAVEIHLENCADCRDLVADSLPAPRHDLLAQVAAGIDAGIDAGPAPARRRGFGAAHRRWLVWHLSPWMIMTVAALSCAVALQTLAPSMPSLVTLLAPVAPLPGVAVAWSRRHDPAWELLATTPAAGLAMLLRRTAAVLVVIVPALALASSGSGSGASLALALLPCLAFTTATIALGTFVGVNRAALLLGSAWSVTVLLPTLLTADLPVVLRPASSPVWALLILALAGVVAMRSHHFRGLSSHN</sequence>
<feature type="transmembrane region" description="Helical" evidence="1">
    <location>
        <begin position="84"/>
        <end position="110"/>
    </location>
</feature>
<keyword evidence="3" id="KW-1185">Reference proteome</keyword>
<dbReference type="OrthoDB" id="3424744at2"/>
<feature type="transmembrane region" description="Helical" evidence="1">
    <location>
        <begin position="210"/>
        <end position="229"/>
    </location>
</feature>
<feature type="transmembrane region" description="Helical" evidence="1">
    <location>
        <begin position="155"/>
        <end position="175"/>
    </location>
</feature>
<evidence type="ECO:0008006" key="4">
    <source>
        <dbReference type="Google" id="ProtNLM"/>
    </source>
</evidence>
<protein>
    <recommendedName>
        <fullName evidence="4">Zinc-finger</fullName>
    </recommendedName>
</protein>
<evidence type="ECO:0000313" key="3">
    <source>
        <dbReference type="Proteomes" id="UP000198688"/>
    </source>
</evidence>
<keyword evidence="1" id="KW-0812">Transmembrane</keyword>
<reference evidence="2 3" key="1">
    <citation type="submission" date="2016-10" db="EMBL/GenBank/DDBJ databases">
        <authorList>
            <person name="de Groot N.N."/>
        </authorList>
    </citation>
    <scope>NUCLEOTIDE SEQUENCE [LARGE SCALE GENOMIC DNA]</scope>
    <source>
        <strain evidence="2 3">DSM 43941</strain>
    </source>
</reference>
<feature type="transmembrane region" description="Helical" evidence="1">
    <location>
        <begin position="116"/>
        <end position="134"/>
    </location>
</feature>
<evidence type="ECO:0000256" key="1">
    <source>
        <dbReference type="SAM" id="Phobius"/>
    </source>
</evidence>
<dbReference type="EMBL" id="LT629758">
    <property type="protein sequence ID" value="SDS70661.1"/>
    <property type="molecule type" value="Genomic_DNA"/>
</dbReference>
<feature type="transmembrane region" description="Helical" evidence="1">
    <location>
        <begin position="241"/>
        <end position="258"/>
    </location>
</feature>
<evidence type="ECO:0000313" key="2">
    <source>
        <dbReference type="EMBL" id="SDS70661.1"/>
    </source>
</evidence>
<dbReference type="STRING" id="113562.SAMN04489716_1411"/>
<proteinExistence type="predicted"/>
<accession>A0A1H1UED9</accession>
<keyword evidence="1" id="KW-0472">Membrane</keyword>
<organism evidence="2 3">
    <name type="scientific">Actinoplanes derwentensis</name>
    <dbReference type="NCBI Taxonomy" id="113562"/>
    <lineage>
        <taxon>Bacteria</taxon>
        <taxon>Bacillati</taxon>
        <taxon>Actinomycetota</taxon>
        <taxon>Actinomycetes</taxon>
        <taxon>Micromonosporales</taxon>
        <taxon>Micromonosporaceae</taxon>
        <taxon>Actinoplanes</taxon>
    </lineage>
</organism>
<dbReference type="RefSeq" id="WP_092542688.1">
    <property type="nucleotide sequence ID" value="NZ_BOMJ01000021.1"/>
</dbReference>
<keyword evidence="1" id="KW-1133">Transmembrane helix</keyword>
<gene>
    <name evidence="2" type="ORF">SAMN04489716_1411</name>
</gene>
<dbReference type="Proteomes" id="UP000198688">
    <property type="component" value="Chromosome I"/>
</dbReference>
<feature type="transmembrane region" description="Helical" evidence="1">
    <location>
        <begin position="181"/>
        <end position="203"/>
    </location>
</feature>
<dbReference type="AlphaFoldDB" id="A0A1H1UED9"/>